<reference evidence="2 3" key="1">
    <citation type="submission" date="2019-06" db="EMBL/GenBank/DDBJ databases">
        <title>Whole genome sequence for Cellvibrionaceae sp. R142.</title>
        <authorList>
            <person name="Wang G."/>
        </authorList>
    </citation>
    <scope>NUCLEOTIDE SEQUENCE [LARGE SCALE GENOMIC DNA]</scope>
    <source>
        <strain evidence="2 3">R142</strain>
    </source>
</reference>
<evidence type="ECO:0000259" key="1">
    <source>
        <dbReference type="PROSITE" id="PS50994"/>
    </source>
</evidence>
<accession>A0A545U426</accession>
<dbReference type="OrthoDB" id="9810995at2"/>
<dbReference type="GO" id="GO:0003676">
    <property type="term" value="F:nucleic acid binding"/>
    <property type="evidence" value="ECO:0007669"/>
    <property type="project" value="InterPro"/>
</dbReference>
<dbReference type="RefSeq" id="WP_142903305.1">
    <property type="nucleotide sequence ID" value="NZ_ML660089.1"/>
</dbReference>
<protein>
    <submittedName>
        <fullName evidence="2">DDE-type integrase/transposase/recombinase</fullName>
    </submittedName>
</protein>
<dbReference type="InterPro" id="IPR001584">
    <property type="entry name" value="Integrase_cat-core"/>
</dbReference>
<dbReference type="AlphaFoldDB" id="A0A545U426"/>
<comment type="caution">
    <text evidence="2">The sequence shown here is derived from an EMBL/GenBank/DDBJ whole genome shotgun (WGS) entry which is preliminary data.</text>
</comment>
<evidence type="ECO:0000313" key="3">
    <source>
        <dbReference type="Proteomes" id="UP000319732"/>
    </source>
</evidence>
<proteinExistence type="predicted"/>
<dbReference type="InterPro" id="IPR050900">
    <property type="entry name" value="Transposase_IS3/IS150/IS904"/>
</dbReference>
<dbReference type="Proteomes" id="UP000319732">
    <property type="component" value="Unassembled WGS sequence"/>
</dbReference>
<name>A0A545U426_9GAMM</name>
<dbReference type="GO" id="GO:0015074">
    <property type="term" value="P:DNA integration"/>
    <property type="evidence" value="ECO:0007669"/>
    <property type="project" value="InterPro"/>
</dbReference>
<organism evidence="2 3">
    <name type="scientific">Exilibacterium tricleocarpae</name>
    <dbReference type="NCBI Taxonomy" id="2591008"/>
    <lineage>
        <taxon>Bacteria</taxon>
        <taxon>Pseudomonadati</taxon>
        <taxon>Pseudomonadota</taxon>
        <taxon>Gammaproteobacteria</taxon>
        <taxon>Cellvibrionales</taxon>
        <taxon>Cellvibrionaceae</taxon>
        <taxon>Exilibacterium</taxon>
    </lineage>
</organism>
<dbReference type="SUPFAM" id="SSF53098">
    <property type="entry name" value="Ribonuclease H-like"/>
    <property type="match status" value="1"/>
</dbReference>
<dbReference type="PANTHER" id="PTHR46889">
    <property type="entry name" value="TRANSPOSASE INSF FOR INSERTION SEQUENCE IS3B-RELATED"/>
    <property type="match status" value="1"/>
</dbReference>
<keyword evidence="3" id="KW-1185">Reference proteome</keyword>
<dbReference type="EMBL" id="VHSG01000006">
    <property type="protein sequence ID" value="TQV84225.1"/>
    <property type="molecule type" value="Genomic_DNA"/>
</dbReference>
<evidence type="ECO:0000313" key="2">
    <source>
        <dbReference type="EMBL" id="TQV84225.1"/>
    </source>
</evidence>
<dbReference type="PROSITE" id="PS50994">
    <property type="entry name" value="INTEGRASE"/>
    <property type="match status" value="1"/>
</dbReference>
<dbReference type="PANTHER" id="PTHR46889:SF4">
    <property type="entry name" value="TRANSPOSASE INSO FOR INSERTION SEQUENCE ELEMENT IS911B-RELATED"/>
    <property type="match status" value="1"/>
</dbReference>
<dbReference type="InterPro" id="IPR036397">
    <property type="entry name" value="RNaseH_sf"/>
</dbReference>
<dbReference type="Gene3D" id="3.30.420.10">
    <property type="entry name" value="Ribonuclease H-like superfamily/Ribonuclease H"/>
    <property type="match status" value="1"/>
</dbReference>
<sequence length="129" mass="15003">MGIDKRLTKALVTNELTMAVWRIRPPRDLPQHSDRDSQYASYAQAELKKHGMVCSMSRKGNCWDNAVVERFFRSLKTERTSHRVYQVCEVAQQDVIDYIAVFYNSRRLHIYLVHQSPNDYEAATLPKAA</sequence>
<feature type="domain" description="Integrase catalytic" evidence="1">
    <location>
        <begin position="1"/>
        <end position="125"/>
    </location>
</feature>
<gene>
    <name evidence="2" type="ORF">FKG94_06090</name>
</gene>
<dbReference type="Pfam" id="PF13333">
    <property type="entry name" value="rve_2"/>
    <property type="match status" value="1"/>
</dbReference>
<dbReference type="InterPro" id="IPR012337">
    <property type="entry name" value="RNaseH-like_sf"/>
</dbReference>